<dbReference type="AlphaFoldDB" id="A0A9P9FQ55"/>
<sequence>MQVEPLRPLSRPMVLVLSGSHTQPWTTSFEPRTSSLEHLASRTRSSNLPRQAGMEMKMVASRGHATHDKADRRREMSLNYCWRDKPNIHRLMTFALVPGPPCSLVRTLSLFSQSLVHCLLPPVIAHQPFAVLSAHATFPPRNYSMSLIIIVSGRVEVSASAILARSRASRVSPALIDLCIPCPSSRCGMQASVTLVLFVIPRPSKRGQRTG</sequence>
<evidence type="ECO:0000313" key="1">
    <source>
        <dbReference type="EMBL" id="KAH7170334.1"/>
    </source>
</evidence>
<dbReference type="EMBL" id="JAGMUV010000002">
    <property type="protein sequence ID" value="KAH7170334.1"/>
    <property type="molecule type" value="Genomic_DNA"/>
</dbReference>
<reference evidence="1" key="1">
    <citation type="journal article" date="2021" name="Nat. Commun.">
        <title>Genetic determinants of endophytism in the Arabidopsis root mycobiome.</title>
        <authorList>
            <person name="Mesny F."/>
            <person name="Miyauchi S."/>
            <person name="Thiergart T."/>
            <person name="Pickel B."/>
            <person name="Atanasova L."/>
            <person name="Karlsson M."/>
            <person name="Huettel B."/>
            <person name="Barry K.W."/>
            <person name="Haridas S."/>
            <person name="Chen C."/>
            <person name="Bauer D."/>
            <person name="Andreopoulos W."/>
            <person name="Pangilinan J."/>
            <person name="LaButti K."/>
            <person name="Riley R."/>
            <person name="Lipzen A."/>
            <person name="Clum A."/>
            <person name="Drula E."/>
            <person name="Henrissat B."/>
            <person name="Kohler A."/>
            <person name="Grigoriev I.V."/>
            <person name="Martin F.M."/>
            <person name="Hacquard S."/>
        </authorList>
    </citation>
    <scope>NUCLEOTIDE SEQUENCE</scope>
    <source>
        <strain evidence="1">MPI-CAGE-AT-0147</strain>
    </source>
</reference>
<organism evidence="1 2">
    <name type="scientific">Dactylonectria macrodidyma</name>
    <dbReference type="NCBI Taxonomy" id="307937"/>
    <lineage>
        <taxon>Eukaryota</taxon>
        <taxon>Fungi</taxon>
        <taxon>Dikarya</taxon>
        <taxon>Ascomycota</taxon>
        <taxon>Pezizomycotina</taxon>
        <taxon>Sordariomycetes</taxon>
        <taxon>Hypocreomycetidae</taxon>
        <taxon>Hypocreales</taxon>
        <taxon>Nectriaceae</taxon>
        <taxon>Dactylonectria</taxon>
    </lineage>
</organism>
<gene>
    <name evidence="1" type="ORF">EDB81DRAFT_161315</name>
</gene>
<comment type="caution">
    <text evidence="1">The sequence shown here is derived from an EMBL/GenBank/DDBJ whole genome shotgun (WGS) entry which is preliminary data.</text>
</comment>
<accession>A0A9P9FQ55</accession>
<name>A0A9P9FQ55_9HYPO</name>
<dbReference type="Proteomes" id="UP000738349">
    <property type="component" value="Unassembled WGS sequence"/>
</dbReference>
<keyword evidence="2" id="KW-1185">Reference proteome</keyword>
<proteinExistence type="predicted"/>
<evidence type="ECO:0000313" key="2">
    <source>
        <dbReference type="Proteomes" id="UP000738349"/>
    </source>
</evidence>
<protein>
    <submittedName>
        <fullName evidence="1">Uncharacterized protein</fullName>
    </submittedName>
</protein>